<sequence>MTAQLPITSIVLICASIPVCYDYLAHPSEVMCMCTAPQPACTGGPPAEATQVHQARLVSYLFCRDRNGLRRARVLPAQTVGKMRATSTRKNKARPLIFVVRAISERAASCSATTAIGFRPHV</sequence>
<dbReference type="Proteomes" id="UP000440732">
    <property type="component" value="Unassembled WGS sequence"/>
</dbReference>
<evidence type="ECO:0000313" key="13">
    <source>
        <dbReference type="Proteomes" id="UP000433483"/>
    </source>
</evidence>
<dbReference type="Proteomes" id="UP000440367">
    <property type="component" value="Unassembled WGS sequence"/>
</dbReference>
<name>A0A6A4AIE5_9STRA</name>
<dbReference type="Proteomes" id="UP000429523">
    <property type="component" value="Unassembled WGS sequence"/>
</dbReference>
<evidence type="ECO:0000313" key="21">
    <source>
        <dbReference type="Proteomes" id="UP000488956"/>
    </source>
</evidence>
<protein>
    <recommendedName>
        <fullName evidence="22">Secreted protein</fullName>
    </recommendedName>
</protein>
<evidence type="ECO:0000313" key="20">
    <source>
        <dbReference type="Proteomes" id="UP000486351"/>
    </source>
</evidence>
<dbReference type="EMBL" id="QXGF01000018">
    <property type="protein sequence ID" value="KAE8949626.1"/>
    <property type="molecule type" value="Genomic_DNA"/>
</dbReference>
<dbReference type="Proteomes" id="UP000488956">
    <property type="component" value="Unassembled WGS sequence"/>
</dbReference>
<dbReference type="AlphaFoldDB" id="A0A6A4AIE5"/>
<evidence type="ECO:0000313" key="5">
    <source>
        <dbReference type="EMBL" id="KAE9140277.1"/>
    </source>
</evidence>
<dbReference type="Proteomes" id="UP000476176">
    <property type="component" value="Unassembled WGS sequence"/>
</dbReference>
<keyword evidence="1" id="KW-0732">Signal</keyword>
<reference evidence="12 13" key="1">
    <citation type="submission" date="2018-08" db="EMBL/GenBank/DDBJ databases">
        <title>Genomic investigation of the strawberry pathogen Phytophthora fragariae indicates pathogenicity is determined by transcriptional variation in three key races.</title>
        <authorList>
            <person name="Adams T.M."/>
            <person name="Armitage A.D."/>
            <person name="Sobczyk M.K."/>
            <person name="Bates H.J."/>
            <person name="Dunwell J.M."/>
            <person name="Nellist C.F."/>
            <person name="Harrison R.J."/>
        </authorList>
    </citation>
    <scope>NUCLEOTIDE SEQUENCE [LARGE SCALE GENOMIC DNA]</scope>
    <source>
        <strain evidence="10 14">A4</strain>
        <strain evidence="9 15">BC-1</strain>
        <strain evidence="8 19">BC-23</strain>
        <strain evidence="7 13">NOV-27</strain>
        <strain evidence="6 16">NOV-5</strain>
        <strain evidence="5 17">NOV-71</strain>
        <strain evidence="11 20">NOV-77</strain>
        <strain evidence="2 12">NOV-9</strain>
        <strain evidence="4 21">ONT-3</strain>
        <strain evidence="3 18">SCRP245</strain>
    </source>
</reference>
<evidence type="ECO:0000313" key="7">
    <source>
        <dbReference type="EMBL" id="KAE9237489.1"/>
    </source>
</evidence>
<organism evidence="9 15">
    <name type="scientific">Phytophthora fragariae</name>
    <dbReference type="NCBI Taxonomy" id="53985"/>
    <lineage>
        <taxon>Eukaryota</taxon>
        <taxon>Sar</taxon>
        <taxon>Stramenopiles</taxon>
        <taxon>Oomycota</taxon>
        <taxon>Peronosporomycetes</taxon>
        <taxon>Peronosporales</taxon>
        <taxon>Peronosporaceae</taxon>
        <taxon>Phytophthora</taxon>
    </lineage>
</organism>
<evidence type="ECO:0000313" key="17">
    <source>
        <dbReference type="Proteomes" id="UP000441208"/>
    </source>
</evidence>
<dbReference type="EMBL" id="QXGA01000011">
    <property type="protein sequence ID" value="KAE9155523.1"/>
    <property type="molecule type" value="Genomic_DNA"/>
</dbReference>
<evidence type="ECO:0000313" key="15">
    <source>
        <dbReference type="Proteomes" id="UP000440367"/>
    </source>
</evidence>
<evidence type="ECO:0000313" key="3">
    <source>
        <dbReference type="EMBL" id="KAE9030796.1"/>
    </source>
</evidence>
<evidence type="ECO:0000313" key="10">
    <source>
        <dbReference type="EMBL" id="KAE9330013.1"/>
    </source>
</evidence>
<evidence type="ECO:0000313" key="14">
    <source>
        <dbReference type="Proteomes" id="UP000437068"/>
    </source>
</evidence>
<feature type="chain" id="PRO_5036166970" description="Secreted protein" evidence="1">
    <location>
        <begin position="23"/>
        <end position="122"/>
    </location>
</feature>
<dbReference type="Proteomes" id="UP000441208">
    <property type="component" value="Unassembled WGS sequence"/>
</dbReference>
<dbReference type="Proteomes" id="UP000486351">
    <property type="component" value="Unassembled WGS sequence"/>
</dbReference>
<evidence type="ECO:0000313" key="4">
    <source>
        <dbReference type="EMBL" id="KAE9139394.1"/>
    </source>
</evidence>
<feature type="signal peptide" evidence="1">
    <location>
        <begin position="1"/>
        <end position="22"/>
    </location>
</feature>
<evidence type="ECO:0000313" key="6">
    <source>
        <dbReference type="EMBL" id="KAE9155523.1"/>
    </source>
</evidence>
<proteinExistence type="predicted"/>
<evidence type="ECO:0000313" key="9">
    <source>
        <dbReference type="EMBL" id="KAE9257531.1"/>
    </source>
</evidence>
<dbReference type="Proteomes" id="UP000437068">
    <property type="component" value="Unassembled WGS sequence"/>
</dbReference>
<dbReference type="EMBL" id="QXFZ01000015">
    <property type="protein sequence ID" value="KAE9140277.1"/>
    <property type="molecule type" value="Genomic_DNA"/>
</dbReference>
<dbReference type="EMBL" id="QXFW01000010">
    <property type="protein sequence ID" value="KAE9030796.1"/>
    <property type="molecule type" value="Genomic_DNA"/>
</dbReference>
<dbReference type="OrthoDB" id="10273123at2759"/>
<evidence type="ECO:0000313" key="2">
    <source>
        <dbReference type="EMBL" id="KAE8949626.1"/>
    </source>
</evidence>
<dbReference type="EMBL" id="QXGE01000012">
    <property type="protein sequence ID" value="KAE9330013.1"/>
    <property type="molecule type" value="Genomic_DNA"/>
</dbReference>
<gene>
    <name evidence="10" type="ORF">PF001_g595</name>
    <name evidence="9" type="ORF">PF002_g919</name>
    <name evidence="8" type="ORF">PF004_g660</name>
    <name evidence="7" type="ORF">PF005_g605</name>
    <name evidence="6" type="ORF">PF006_g506</name>
    <name evidence="5" type="ORF">PF007_g692</name>
    <name evidence="11" type="ORF">PF008_g3915</name>
    <name evidence="2" type="ORF">PF009_g832</name>
    <name evidence="4" type="ORF">PF010_g580</name>
    <name evidence="3" type="ORF">PF011_g460</name>
</gene>
<comment type="caution">
    <text evidence="9">The sequence shown here is derived from an EMBL/GenBank/DDBJ whole genome shotgun (WGS) entry which is preliminary data.</text>
</comment>
<evidence type="ECO:0000313" key="11">
    <source>
        <dbReference type="EMBL" id="KAE9355751.1"/>
    </source>
</evidence>
<dbReference type="Proteomes" id="UP000460718">
    <property type="component" value="Unassembled WGS sequence"/>
</dbReference>
<evidence type="ECO:0008006" key="22">
    <source>
        <dbReference type="Google" id="ProtNLM"/>
    </source>
</evidence>
<accession>A0A6A4AIE5</accession>
<evidence type="ECO:0000313" key="18">
    <source>
        <dbReference type="Proteomes" id="UP000460718"/>
    </source>
</evidence>
<evidence type="ECO:0000313" key="16">
    <source>
        <dbReference type="Proteomes" id="UP000440732"/>
    </source>
</evidence>
<dbReference type="EMBL" id="QXGC01000014">
    <property type="protein sequence ID" value="KAE9255248.1"/>
    <property type="molecule type" value="Genomic_DNA"/>
</dbReference>
<dbReference type="EMBL" id="QXGD01000021">
    <property type="protein sequence ID" value="KAE9257531.1"/>
    <property type="molecule type" value="Genomic_DNA"/>
</dbReference>
<evidence type="ECO:0000313" key="12">
    <source>
        <dbReference type="Proteomes" id="UP000429523"/>
    </source>
</evidence>
<dbReference type="EMBL" id="QXFX01000012">
    <property type="protein sequence ID" value="KAE9139394.1"/>
    <property type="molecule type" value="Genomic_DNA"/>
</dbReference>
<evidence type="ECO:0000313" key="8">
    <source>
        <dbReference type="EMBL" id="KAE9255248.1"/>
    </source>
</evidence>
<keyword evidence="13" id="KW-1185">Reference proteome</keyword>
<dbReference type="EMBL" id="QXGB01000013">
    <property type="protein sequence ID" value="KAE9237489.1"/>
    <property type="molecule type" value="Genomic_DNA"/>
</dbReference>
<dbReference type="Proteomes" id="UP000433483">
    <property type="component" value="Unassembled WGS sequence"/>
</dbReference>
<dbReference type="EMBL" id="QXFY01000127">
    <property type="protein sequence ID" value="KAE9355751.1"/>
    <property type="molecule type" value="Genomic_DNA"/>
</dbReference>
<evidence type="ECO:0000313" key="19">
    <source>
        <dbReference type="Proteomes" id="UP000476176"/>
    </source>
</evidence>
<evidence type="ECO:0000256" key="1">
    <source>
        <dbReference type="SAM" id="SignalP"/>
    </source>
</evidence>